<evidence type="ECO:0000313" key="11">
    <source>
        <dbReference type="Proteomes" id="UP000187209"/>
    </source>
</evidence>
<comment type="caution">
    <text evidence="10">The sequence shown here is derived from an EMBL/GenBank/DDBJ whole genome shotgun (WGS) entry which is preliminary data.</text>
</comment>
<evidence type="ECO:0000256" key="2">
    <source>
        <dbReference type="ARBA" id="ARBA00022741"/>
    </source>
</evidence>
<name>A0A1R2BKW6_9CILI</name>
<dbReference type="PROSITE" id="PS50067">
    <property type="entry name" value="KINESIN_MOTOR_2"/>
    <property type="match status" value="1"/>
</dbReference>
<dbReference type="InterPro" id="IPR001752">
    <property type="entry name" value="Kinesin_motor_dom"/>
</dbReference>
<dbReference type="SUPFAM" id="SSF52540">
    <property type="entry name" value="P-loop containing nucleoside triphosphate hydrolases"/>
    <property type="match status" value="1"/>
</dbReference>
<dbReference type="SMART" id="SM00129">
    <property type="entry name" value="KISc"/>
    <property type="match status" value="1"/>
</dbReference>
<evidence type="ECO:0000256" key="1">
    <source>
        <dbReference type="ARBA" id="ARBA00022701"/>
    </source>
</evidence>
<keyword evidence="3 6" id="KW-0067">ATP-binding</keyword>
<organism evidence="10 11">
    <name type="scientific">Stentor coeruleus</name>
    <dbReference type="NCBI Taxonomy" id="5963"/>
    <lineage>
        <taxon>Eukaryota</taxon>
        <taxon>Sar</taxon>
        <taxon>Alveolata</taxon>
        <taxon>Ciliophora</taxon>
        <taxon>Postciliodesmatophora</taxon>
        <taxon>Heterotrichea</taxon>
        <taxon>Heterotrichida</taxon>
        <taxon>Stentoridae</taxon>
        <taxon>Stentor</taxon>
    </lineage>
</organism>
<keyword evidence="11" id="KW-1185">Reference proteome</keyword>
<dbReference type="PROSITE" id="PS00411">
    <property type="entry name" value="KINESIN_MOTOR_1"/>
    <property type="match status" value="1"/>
</dbReference>
<keyword evidence="5 6" id="KW-0505">Motor protein</keyword>
<dbReference type="GO" id="GO:0005524">
    <property type="term" value="F:ATP binding"/>
    <property type="evidence" value="ECO:0007669"/>
    <property type="project" value="UniProtKB-UniRule"/>
</dbReference>
<comment type="similarity">
    <text evidence="6 7">Belongs to the TRAFAC class myosin-kinesin ATPase superfamily. Kinesin family.</text>
</comment>
<feature type="binding site" evidence="6">
    <location>
        <begin position="82"/>
        <end position="89"/>
    </location>
    <ligand>
        <name>ATP</name>
        <dbReference type="ChEBI" id="CHEBI:30616"/>
    </ligand>
</feature>
<dbReference type="Gene3D" id="3.40.850.10">
    <property type="entry name" value="Kinesin motor domain"/>
    <property type="match status" value="1"/>
</dbReference>
<evidence type="ECO:0000313" key="10">
    <source>
        <dbReference type="EMBL" id="OMJ77439.1"/>
    </source>
</evidence>
<dbReference type="InterPro" id="IPR036961">
    <property type="entry name" value="Kinesin_motor_dom_sf"/>
</dbReference>
<evidence type="ECO:0000256" key="4">
    <source>
        <dbReference type="ARBA" id="ARBA00023054"/>
    </source>
</evidence>
<dbReference type="GO" id="GO:0007018">
    <property type="term" value="P:microtubule-based movement"/>
    <property type="evidence" value="ECO:0007669"/>
    <property type="project" value="InterPro"/>
</dbReference>
<dbReference type="PANTHER" id="PTHR47968:SF36">
    <property type="entry name" value="KINESIN HEAVY CHAIN ISOFORM X1"/>
    <property type="match status" value="1"/>
</dbReference>
<evidence type="ECO:0000256" key="8">
    <source>
        <dbReference type="SAM" id="Coils"/>
    </source>
</evidence>
<dbReference type="GO" id="GO:0008017">
    <property type="term" value="F:microtubule binding"/>
    <property type="evidence" value="ECO:0007669"/>
    <property type="project" value="InterPro"/>
</dbReference>
<proteinExistence type="inferred from homology"/>
<dbReference type="GO" id="GO:0003777">
    <property type="term" value="F:microtubule motor activity"/>
    <property type="evidence" value="ECO:0007669"/>
    <property type="project" value="InterPro"/>
</dbReference>
<reference evidence="10 11" key="1">
    <citation type="submission" date="2016-11" db="EMBL/GenBank/DDBJ databases">
        <title>The macronuclear genome of Stentor coeruleus: a giant cell with tiny introns.</title>
        <authorList>
            <person name="Slabodnick M."/>
            <person name="Ruby J.G."/>
            <person name="Reiff S.B."/>
            <person name="Swart E.C."/>
            <person name="Gosai S."/>
            <person name="Prabakaran S."/>
            <person name="Witkowska E."/>
            <person name="Larue G.E."/>
            <person name="Fisher S."/>
            <person name="Freeman R.M."/>
            <person name="Gunawardena J."/>
            <person name="Chu W."/>
            <person name="Stover N.A."/>
            <person name="Gregory B.D."/>
            <person name="Nowacki M."/>
            <person name="Derisi J."/>
            <person name="Roy S.W."/>
            <person name="Marshall W.F."/>
            <person name="Sood P."/>
        </authorList>
    </citation>
    <scope>NUCLEOTIDE SEQUENCE [LARGE SCALE GENOMIC DNA]</scope>
    <source>
        <strain evidence="10">WM001</strain>
    </source>
</reference>
<dbReference type="OrthoDB" id="123929at2759"/>
<dbReference type="Proteomes" id="UP000187209">
    <property type="component" value="Unassembled WGS sequence"/>
</dbReference>
<dbReference type="InterPro" id="IPR027417">
    <property type="entry name" value="P-loop_NTPase"/>
</dbReference>
<dbReference type="AlphaFoldDB" id="A0A1R2BKW6"/>
<keyword evidence="2 6" id="KW-0547">Nucleotide-binding</keyword>
<gene>
    <name evidence="10" type="ORF">SteCoe_22957</name>
</gene>
<accession>A0A1R2BKW6</accession>
<keyword evidence="4 8" id="KW-0175">Coiled coil</keyword>
<sequence length="589" mass="68186">METSVQVAVRVRPKNSRETMLYENVITCENDSVKIIDSEKFIEKSFHKVFGPESSQEEVYNFIAPLVDSCDKGISSAILAYGQTGSGKTHTMFGQPQVYGIIPRIFSHLFQVISSDYTVLFSMIQVYTEQIYDMLQDSKLVSPLTIRQDPIFGIYIPNLTEYVVQSPEDGLSLILKGETNRVIRSTKLSSTSSRSHMICQITIESTRPNEKGNLSRSKMQLCDLAGSERIEKNQINNETMKEAININKALCTLGSVIYALKRKNMKYVPYRDSKLTYLLKESLEGNTRLYLIATLSPSSIQSSESISTLRFASAAKEISLNAKVNEISVADNKLIQRLQKEIKYLKDCMRVNKNTENLHQKLWELQQENDRLKEGMGDFDMGKILEENNKMKIQLKKIMEMTGNNFDFGEIDRDELDKFCDRFQSAQTNRNSTPLASSDLNSKQIEVRIRSKNNSVERRVTNFHRTFEQQEKDREMIDRISLNQKRLRKIEQIEQFRELRVKEAVEKYEQSKQLEMDVLKKTEAAKEKQFSEMNIKKLREIENARKVMEKAEMEKERALQDLMRIRQRKQDRSPLVSAATQQIFLPKIN</sequence>
<evidence type="ECO:0000256" key="3">
    <source>
        <dbReference type="ARBA" id="ARBA00022840"/>
    </source>
</evidence>
<dbReference type="PRINTS" id="PR00380">
    <property type="entry name" value="KINESINHEAVY"/>
</dbReference>
<feature type="coiled-coil region" evidence="8">
    <location>
        <begin position="534"/>
        <end position="568"/>
    </location>
</feature>
<dbReference type="PANTHER" id="PTHR47968">
    <property type="entry name" value="CENTROMERE PROTEIN E"/>
    <property type="match status" value="1"/>
</dbReference>
<dbReference type="Pfam" id="PF00225">
    <property type="entry name" value="Kinesin"/>
    <property type="match status" value="1"/>
</dbReference>
<feature type="domain" description="Kinesin motor" evidence="9">
    <location>
        <begin position="4"/>
        <end position="318"/>
    </location>
</feature>
<evidence type="ECO:0000256" key="5">
    <source>
        <dbReference type="ARBA" id="ARBA00023175"/>
    </source>
</evidence>
<protein>
    <recommendedName>
        <fullName evidence="7">Kinesin-like protein</fullName>
    </recommendedName>
</protein>
<evidence type="ECO:0000259" key="9">
    <source>
        <dbReference type="PROSITE" id="PS50067"/>
    </source>
</evidence>
<dbReference type="CDD" id="cd00106">
    <property type="entry name" value="KISc"/>
    <property type="match status" value="1"/>
</dbReference>
<dbReference type="EMBL" id="MPUH01000575">
    <property type="protein sequence ID" value="OMJ77439.1"/>
    <property type="molecule type" value="Genomic_DNA"/>
</dbReference>
<dbReference type="InterPro" id="IPR027640">
    <property type="entry name" value="Kinesin-like_fam"/>
</dbReference>
<evidence type="ECO:0000256" key="7">
    <source>
        <dbReference type="RuleBase" id="RU000394"/>
    </source>
</evidence>
<dbReference type="InterPro" id="IPR019821">
    <property type="entry name" value="Kinesin_motor_CS"/>
</dbReference>
<keyword evidence="1 7" id="KW-0493">Microtubule</keyword>
<evidence type="ECO:0000256" key="6">
    <source>
        <dbReference type="PROSITE-ProRule" id="PRU00283"/>
    </source>
</evidence>
<dbReference type="GO" id="GO:0005874">
    <property type="term" value="C:microtubule"/>
    <property type="evidence" value="ECO:0007669"/>
    <property type="project" value="UniProtKB-KW"/>
</dbReference>